<organism evidence="1">
    <name type="scientific">Aureimonas frigidaquae</name>
    <dbReference type="NCBI Taxonomy" id="424757"/>
    <lineage>
        <taxon>Bacteria</taxon>
        <taxon>Pseudomonadati</taxon>
        <taxon>Pseudomonadota</taxon>
        <taxon>Alphaproteobacteria</taxon>
        <taxon>Hyphomicrobiales</taxon>
        <taxon>Aurantimonadaceae</taxon>
        <taxon>Aureimonas</taxon>
    </lineage>
</organism>
<dbReference type="RefSeq" id="WP_083507634.1">
    <property type="nucleotide sequence ID" value="NZ_BBWR01000002.1"/>
</dbReference>
<dbReference type="Pfam" id="PF11390">
    <property type="entry name" value="FdsD"/>
    <property type="match status" value="1"/>
</dbReference>
<name>A0A0N7KXX7_9HYPH</name>
<proteinExistence type="predicted"/>
<sequence length="102" mass="10940">MSGVRHDTSATLVRMANQIARFFESQEHESSALGFADHVAAFWSRRMRQDILAHLDAGGDGLRPLAAQGLSILRDRAPKRVSEALEAHGGVSVGTERGSDAG</sequence>
<dbReference type="AlphaFoldDB" id="A0A0N7KXX7"/>
<protein>
    <submittedName>
        <fullName evidence="1">Bsl3134 protein</fullName>
    </submittedName>
</protein>
<accession>A0A0N7KXX7</accession>
<dbReference type="OrthoDB" id="7409377at2"/>
<reference evidence="1" key="1">
    <citation type="journal article" date="2015" name="Proc. Natl. Acad. Sci. U.S.A.">
        <title>Bacterial clade with the ribosomal RNA operon on a small plasmid rather than the chromosome.</title>
        <authorList>
            <person name="Anda M."/>
            <person name="Ohtsubo Y."/>
            <person name="Okubo T."/>
            <person name="Sugawara M."/>
            <person name="Nagata Y."/>
            <person name="Tsuda M."/>
            <person name="Minamisawa K."/>
            <person name="Mitsui H."/>
        </authorList>
    </citation>
    <scope>NUCLEOTIDE SEQUENCE</scope>
    <source>
        <strain evidence="1">JCM 14755</strain>
    </source>
</reference>
<dbReference type="InterPro" id="IPR021074">
    <property type="entry name" value="Formate_DH_dsu"/>
</dbReference>
<evidence type="ECO:0000313" key="1">
    <source>
        <dbReference type="EMBL" id="BAT28153.1"/>
    </source>
</evidence>
<dbReference type="EMBL" id="LC066377">
    <property type="protein sequence ID" value="BAT28153.1"/>
    <property type="molecule type" value="Genomic_DNA"/>
</dbReference>